<comment type="subcellular location">
    <subcellularLocation>
        <location evidence="1">Cytoplasm</location>
    </subcellularLocation>
</comment>
<dbReference type="GO" id="GO:0061710">
    <property type="term" value="F:L-threonylcarbamoyladenylate synthase"/>
    <property type="evidence" value="ECO:0007669"/>
    <property type="project" value="UniProtKB-EC"/>
</dbReference>
<protein>
    <recommendedName>
        <fullName evidence="10">L-threonylcarbamoyladenylate synthase</fullName>
        <ecNumber evidence="3">2.7.7.87</ecNumber>
    </recommendedName>
    <alternativeName>
        <fullName evidence="10">L-threonylcarbamoyladenylate synthase</fullName>
    </alternativeName>
</protein>
<evidence type="ECO:0000256" key="5">
    <source>
        <dbReference type="ARBA" id="ARBA00022679"/>
    </source>
</evidence>
<evidence type="ECO:0000256" key="8">
    <source>
        <dbReference type="ARBA" id="ARBA00022741"/>
    </source>
</evidence>
<keyword evidence="7" id="KW-0548">Nucleotidyltransferase</keyword>
<comment type="similarity">
    <text evidence="2">Belongs to the SUA5 family.</text>
</comment>
<feature type="domain" description="YrdC-like" evidence="12">
    <location>
        <begin position="14"/>
        <end position="199"/>
    </location>
</feature>
<evidence type="ECO:0000256" key="9">
    <source>
        <dbReference type="ARBA" id="ARBA00022840"/>
    </source>
</evidence>
<dbReference type="AlphaFoldDB" id="A0A9W5VWB2"/>
<proteinExistence type="inferred from homology"/>
<accession>A0A9W5VWB2</accession>
<keyword evidence="8" id="KW-0547">Nucleotide-binding</keyword>
<dbReference type="OrthoDB" id="9814580at2"/>
<dbReference type="Gene3D" id="3.90.870.10">
    <property type="entry name" value="DHBP synthase"/>
    <property type="match status" value="1"/>
</dbReference>
<reference evidence="13 14" key="1">
    <citation type="submission" date="2013-05" db="EMBL/GenBank/DDBJ databases">
        <title>The Genome Sequence of Actinomyces europaeus ACS-120-V-COL10B.</title>
        <authorList>
            <consortium name="The Broad Institute Genomics Platform"/>
            <person name="Earl A."/>
            <person name="Ward D."/>
            <person name="Feldgarden M."/>
            <person name="Gevers D."/>
            <person name="Saerens B."/>
            <person name="Vaneechoutte M."/>
            <person name="Walker B."/>
            <person name="Young S."/>
            <person name="Zeng Q."/>
            <person name="Gargeya S."/>
            <person name="Fitzgerald M."/>
            <person name="Haas B."/>
            <person name="Abouelleil A."/>
            <person name="Allen A.W."/>
            <person name="Alvarado L."/>
            <person name="Arachchi H.M."/>
            <person name="Berlin A.M."/>
            <person name="Chapman S.B."/>
            <person name="Gainer-Dewar J."/>
            <person name="Goldberg J."/>
            <person name="Griggs A."/>
            <person name="Gujja S."/>
            <person name="Hansen M."/>
            <person name="Howarth C."/>
            <person name="Imamovic A."/>
            <person name="Ireland A."/>
            <person name="Larimer J."/>
            <person name="McCowan C."/>
            <person name="Murphy C."/>
            <person name="Pearson M."/>
            <person name="Poon T.W."/>
            <person name="Priest M."/>
            <person name="Roberts A."/>
            <person name="Saif S."/>
            <person name="Shea T."/>
            <person name="Sisk P."/>
            <person name="Sykes S."/>
            <person name="Wortman J."/>
            <person name="Nusbaum C."/>
            <person name="Birren B."/>
        </authorList>
    </citation>
    <scope>NUCLEOTIDE SEQUENCE [LARGE SCALE GENOMIC DNA]</scope>
    <source>
        <strain evidence="13 14">ACS-120-V-Col10b</strain>
    </source>
</reference>
<keyword evidence="14" id="KW-1185">Reference proteome</keyword>
<evidence type="ECO:0000256" key="1">
    <source>
        <dbReference type="ARBA" id="ARBA00004496"/>
    </source>
</evidence>
<comment type="catalytic activity">
    <reaction evidence="11">
        <text>L-threonine + hydrogencarbonate + ATP = L-threonylcarbamoyladenylate + diphosphate + H2O</text>
        <dbReference type="Rhea" id="RHEA:36407"/>
        <dbReference type="ChEBI" id="CHEBI:15377"/>
        <dbReference type="ChEBI" id="CHEBI:17544"/>
        <dbReference type="ChEBI" id="CHEBI:30616"/>
        <dbReference type="ChEBI" id="CHEBI:33019"/>
        <dbReference type="ChEBI" id="CHEBI:57926"/>
        <dbReference type="ChEBI" id="CHEBI:73682"/>
        <dbReference type="EC" id="2.7.7.87"/>
    </reaction>
</comment>
<dbReference type="SUPFAM" id="SSF55821">
    <property type="entry name" value="YrdC/RibB"/>
    <property type="match status" value="1"/>
</dbReference>
<evidence type="ECO:0000256" key="11">
    <source>
        <dbReference type="ARBA" id="ARBA00048366"/>
    </source>
</evidence>
<dbReference type="GO" id="GO:0000049">
    <property type="term" value="F:tRNA binding"/>
    <property type="evidence" value="ECO:0007669"/>
    <property type="project" value="TreeGrafter"/>
</dbReference>
<keyword evidence="9" id="KW-0067">ATP-binding</keyword>
<dbReference type="PANTHER" id="PTHR17490:SF16">
    <property type="entry name" value="THREONYLCARBAMOYL-AMP SYNTHASE"/>
    <property type="match status" value="1"/>
</dbReference>
<dbReference type="InterPro" id="IPR017945">
    <property type="entry name" value="DHBP_synth_RibB-like_a/b_dom"/>
</dbReference>
<dbReference type="PROSITE" id="PS51163">
    <property type="entry name" value="YRDC"/>
    <property type="match status" value="1"/>
</dbReference>
<evidence type="ECO:0000256" key="3">
    <source>
        <dbReference type="ARBA" id="ARBA00012584"/>
    </source>
</evidence>
<evidence type="ECO:0000256" key="10">
    <source>
        <dbReference type="ARBA" id="ARBA00029774"/>
    </source>
</evidence>
<dbReference type="InterPro" id="IPR050156">
    <property type="entry name" value="TC-AMP_synthase_SUA5"/>
</dbReference>
<evidence type="ECO:0000259" key="12">
    <source>
        <dbReference type="PROSITE" id="PS51163"/>
    </source>
</evidence>
<dbReference type="NCBIfam" id="TIGR00057">
    <property type="entry name" value="L-threonylcarbamoyladenylate synthase"/>
    <property type="match status" value="1"/>
</dbReference>
<dbReference type="EC" id="2.7.7.87" evidence="3"/>
<dbReference type="EMBL" id="AGWN01000001">
    <property type="protein sequence ID" value="EPD30756.1"/>
    <property type="molecule type" value="Genomic_DNA"/>
</dbReference>
<sequence length="216" mass="22665">MESMKVDARAGISQSDAQAVKKIVETGGLLVLPTDTVYGIGADPYSTSAVNAVLAAKGRGRQMPPPVLISDTQDAARVSSELNEAAHRLIEAFWPGALTLIVKAEEGIRFDLGDIKDTIAIRMPNHEATLEVLRAVGPLAVTSANLTGQPAATSVEEAIKYFGEGVDCYIDSGPTPGPVPSTIIDVTDDVPVLLRTGMISVADIEAACGQKVRINQ</sequence>
<keyword evidence="4" id="KW-0963">Cytoplasm</keyword>
<evidence type="ECO:0000313" key="13">
    <source>
        <dbReference type="EMBL" id="EPD30756.1"/>
    </source>
</evidence>
<organism evidence="13 14">
    <name type="scientific">Gleimia europaea ACS-120-V-Col10b</name>
    <dbReference type="NCBI Taxonomy" id="883069"/>
    <lineage>
        <taxon>Bacteria</taxon>
        <taxon>Bacillati</taxon>
        <taxon>Actinomycetota</taxon>
        <taxon>Actinomycetes</taxon>
        <taxon>Actinomycetales</taxon>
        <taxon>Actinomycetaceae</taxon>
        <taxon>Gleimia</taxon>
    </lineage>
</organism>
<comment type="caution">
    <text evidence="13">The sequence shown here is derived from an EMBL/GenBank/DDBJ whole genome shotgun (WGS) entry which is preliminary data.</text>
</comment>
<name>A0A9W5VWB2_9ACTO</name>
<evidence type="ECO:0000256" key="4">
    <source>
        <dbReference type="ARBA" id="ARBA00022490"/>
    </source>
</evidence>
<dbReference type="GO" id="GO:0008033">
    <property type="term" value="P:tRNA processing"/>
    <property type="evidence" value="ECO:0007669"/>
    <property type="project" value="UniProtKB-KW"/>
</dbReference>
<evidence type="ECO:0000256" key="7">
    <source>
        <dbReference type="ARBA" id="ARBA00022695"/>
    </source>
</evidence>
<evidence type="ECO:0000256" key="6">
    <source>
        <dbReference type="ARBA" id="ARBA00022694"/>
    </source>
</evidence>
<dbReference type="Proteomes" id="UP000014387">
    <property type="component" value="Unassembled WGS sequence"/>
</dbReference>
<evidence type="ECO:0000313" key="14">
    <source>
        <dbReference type="Proteomes" id="UP000014387"/>
    </source>
</evidence>
<evidence type="ECO:0000256" key="2">
    <source>
        <dbReference type="ARBA" id="ARBA00007663"/>
    </source>
</evidence>
<dbReference type="GO" id="GO:0006450">
    <property type="term" value="P:regulation of translational fidelity"/>
    <property type="evidence" value="ECO:0007669"/>
    <property type="project" value="TreeGrafter"/>
</dbReference>
<dbReference type="Pfam" id="PF01300">
    <property type="entry name" value="Sua5_yciO_yrdC"/>
    <property type="match status" value="1"/>
</dbReference>
<keyword evidence="5" id="KW-0808">Transferase</keyword>
<dbReference type="GO" id="GO:0003725">
    <property type="term" value="F:double-stranded RNA binding"/>
    <property type="evidence" value="ECO:0007669"/>
    <property type="project" value="InterPro"/>
</dbReference>
<dbReference type="PANTHER" id="PTHR17490">
    <property type="entry name" value="SUA5"/>
    <property type="match status" value="1"/>
</dbReference>
<dbReference type="InterPro" id="IPR006070">
    <property type="entry name" value="Sua5-like_dom"/>
</dbReference>
<gene>
    <name evidence="13" type="ORF">HMPREF9238_00510</name>
</gene>
<dbReference type="GO" id="GO:0005524">
    <property type="term" value="F:ATP binding"/>
    <property type="evidence" value="ECO:0007669"/>
    <property type="project" value="UniProtKB-KW"/>
</dbReference>
<dbReference type="GO" id="GO:0005737">
    <property type="term" value="C:cytoplasm"/>
    <property type="evidence" value="ECO:0007669"/>
    <property type="project" value="UniProtKB-SubCell"/>
</dbReference>
<keyword evidence="6" id="KW-0819">tRNA processing</keyword>
<dbReference type="RefSeq" id="WP_016443868.1">
    <property type="nucleotide sequence ID" value="NZ_KE150266.1"/>
</dbReference>